<dbReference type="InterPro" id="IPR007163">
    <property type="entry name" value="VCA0040-like"/>
</dbReference>
<feature type="transmembrane region" description="Helical" evidence="1">
    <location>
        <begin position="85"/>
        <end position="103"/>
    </location>
</feature>
<dbReference type="PANTHER" id="PTHR37308:SF1">
    <property type="entry name" value="POLYPRENYL-PHOSPHATE TRANSPORTER"/>
    <property type="match status" value="1"/>
</dbReference>
<dbReference type="PANTHER" id="PTHR37308">
    <property type="entry name" value="INTEGRAL MEMBRANE PROTEIN"/>
    <property type="match status" value="1"/>
</dbReference>
<protein>
    <submittedName>
        <fullName evidence="2">DUF368 domain-containing protein</fullName>
    </submittedName>
</protein>
<dbReference type="Pfam" id="PF04018">
    <property type="entry name" value="VCA0040-like"/>
    <property type="match status" value="1"/>
</dbReference>
<name>A0A9D1T013_9FIRM</name>
<gene>
    <name evidence="2" type="ORF">IAC74_04960</name>
</gene>
<evidence type="ECO:0000256" key="1">
    <source>
        <dbReference type="SAM" id="Phobius"/>
    </source>
</evidence>
<evidence type="ECO:0000313" key="2">
    <source>
        <dbReference type="EMBL" id="HIV02904.1"/>
    </source>
</evidence>
<comment type="caution">
    <text evidence="2">The sequence shown here is derived from an EMBL/GenBank/DDBJ whole genome shotgun (WGS) entry which is preliminary data.</text>
</comment>
<sequence>MRSVIINFLKSIVIGASAFIPGISGGTMAIALGVYDRLLRCVSHFKDNMRQNAAYLTVFAVGASVGLLTLSGWVLWMFNTYRLPMIYLFIGCVFGSIPMLFRRGGVSQIGISDTFWVLAGYLCITWVAQIPAGSCLVGGIYVLNFLMLMAAGVIVAIAFILPGISTSYILLLLGIYDISQRAVQSWNFAFLVPLILGVLAGTLITTRILEDALERHRKQTYMLIVGFVLGSIFEIIPGFPMGYEIIVCVLTFAAGFLAVKLILRYSEEF</sequence>
<organism evidence="2 3">
    <name type="scientific">Candidatus Aphodoplasma excrementigallinarum</name>
    <dbReference type="NCBI Taxonomy" id="2840673"/>
    <lineage>
        <taxon>Bacteria</taxon>
        <taxon>Bacillati</taxon>
        <taxon>Bacillota</taxon>
        <taxon>Clostridia</taxon>
        <taxon>Eubacteriales</taxon>
        <taxon>Candidatus Aphodoplasma</taxon>
    </lineage>
</organism>
<feature type="transmembrane region" description="Helical" evidence="1">
    <location>
        <begin position="115"/>
        <end position="143"/>
    </location>
</feature>
<feature type="transmembrane region" description="Helical" evidence="1">
    <location>
        <begin position="150"/>
        <end position="176"/>
    </location>
</feature>
<keyword evidence="1" id="KW-0812">Transmembrane</keyword>
<dbReference type="EMBL" id="DVOF01000142">
    <property type="protein sequence ID" value="HIV02904.1"/>
    <property type="molecule type" value="Genomic_DNA"/>
</dbReference>
<reference evidence="2" key="1">
    <citation type="submission" date="2020-10" db="EMBL/GenBank/DDBJ databases">
        <authorList>
            <person name="Gilroy R."/>
        </authorList>
    </citation>
    <scope>NUCLEOTIDE SEQUENCE</scope>
    <source>
        <strain evidence="2">4920</strain>
    </source>
</reference>
<feature type="transmembrane region" description="Helical" evidence="1">
    <location>
        <begin position="221"/>
        <end position="239"/>
    </location>
</feature>
<dbReference type="Proteomes" id="UP000886743">
    <property type="component" value="Unassembled WGS sequence"/>
</dbReference>
<reference evidence="2" key="2">
    <citation type="journal article" date="2021" name="PeerJ">
        <title>Extensive microbial diversity within the chicken gut microbiome revealed by metagenomics and culture.</title>
        <authorList>
            <person name="Gilroy R."/>
            <person name="Ravi A."/>
            <person name="Getino M."/>
            <person name="Pursley I."/>
            <person name="Horton D.L."/>
            <person name="Alikhan N.F."/>
            <person name="Baker D."/>
            <person name="Gharbi K."/>
            <person name="Hall N."/>
            <person name="Watson M."/>
            <person name="Adriaenssens E.M."/>
            <person name="Foster-Nyarko E."/>
            <person name="Jarju S."/>
            <person name="Secka A."/>
            <person name="Antonio M."/>
            <person name="Oren A."/>
            <person name="Chaudhuri R.R."/>
            <person name="La Ragione R."/>
            <person name="Hildebrand F."/>
            <person name="Pallen M.J."/>
        </authorList>
    </citation>
    <scope>NUCLEOTIDE SEQUENCE</scope>
    <source>
        <strain evidence="2">4920</strain>
    </source>
</reference>
<feature type="transmembrane region" description="Helical" evidence="1">
    <location>
        <begin position="245"/>
        <end position="263"/>
    </location>
</feature>
<keyword evidence="1" id="KW-0472">Membrane</keyword>
<dbReference type="AlphaFoldDB" id="A0A9D1T013"/>
<feature type="transmembrane region" description="Helical" evidence="1">
    <location>
        <begin position="12"/>
        <end position="35"/>
    </location>
</feature>
<feature type="transmembrane region" description="Helical" evidence="1">
    <location>
        <begin position="55"/>
        <end position="78"/>
    </location>
</feature>
<proteinExistence type="predicted"/>
<feature type="transmembrane region" description="Helical" evidence="1">
    <location>
        <begin position="188"/>
        <end position="209"/>
    </location>
</feature>
<evidence type="ECO:0000313" key="3">
    <source>
        <dbReference type="Proteomes" id="UP000886743"/>
    </source>
</evidence>
<keyword evidence="1" id="KW-1133">Transmembrane helix</keyword>
<accession>A0A9D1T013</accession>